<dbReference type="SFLD" id="SFLDG01082">
    <property type="entry name" value="B12-binding_domain_containing"/>
    <property type="match status" value="1"/>
</dbReference>
<dbReference type="InterPro" id="IPR020612">
    <property type="entry name" value="Methylthiotransferase_CS"/>
</dbReference>
<comment type="catalytic activity">
    <reaction evidence="10">
        <text>N(6)-dimethylallyladenosine(37) in tRNA + (sulfur carrier)-SH + AH2 + 2 S-adenosyl-L-methionine = 2-methylsulfanyl-N(6)-dimethylallyladenosine(37) in tRNA + (sulfur carrier)-H + 5'-deoxyadenosine + L-methionine + A + S-adenosyl-L-homocysteine + 2 H(+)</text>
        <dbReference type="Rhea" id="RHEA:37067"/>
        <dbReference type="Rhea" id="RHEA-COMP:10375"/>
        <dbReference type="Rhea" id="RHEA-COMP:10376"/>
        <dbReference type="Rhea" id="RHEA-COMP:14737"/>
        <dbReference type="Rhea" id="RHEA-COMP:14739"/>
        <dbReference type="ChEBI" id="CHEBI:13193"/>
        <dbReference type="ChEBI" id="CHEBI:15378"/>
        <dbReference type="ChEBI" id="CHEBI:17319"/>
        <dbReference type="ChEBI" id="CHEBI:17499"/>
        <dbReference type="ChEBI" id="CHEBI:29917"/>
        <dbReference type="ChEBI" id="CHEBI:57844"/>
        <dbReference type="ChEBI" id="CHEBI:57856"/>
        <dbReference type="ChEBI" id="CHEBI:59789"/>
        <dbReference type="ChEBI" id="CHEBI:64428"/>
        <dbReference type="ChEBI" id="CHEBI:74415"/>
        <dbReference type="ChEBI" id="CHEBI:74417"/>
        <dbReference type="EC" id="2.8.4.3"/>
    </reaction>
</comment>
<comment type="caution">
    <text evidence="17">The sequence shown here is derived from an EMBL/GenBank/DDBJ whole genome shotgun (WGS) entry which is preliminary data.</text>
</comment>
<dbReference type="EMBL" id="MELK01000050">
    <property type="protein sequence ID" value="OFW55943.1"/>
    <property type="molecule type" value="Genomic_DNA"/>
</dbReference>
<dbReference type="NCBIfam" id="TIGR01574">
    <property type="entry name" value="miaB-methiolase"/>
    <property type="match status" value="1"/>
</dbReference>
<dbReference type="InterPro" id="IPR038135">
    <property type="entry name" value="Methylthiotransferase_N_sf"/>
</dbReference>
<feature type="domain" description="Radical SAM core" evidence="16">
    <location>
        <begin position="125"/>
        <end position="356"/>
    </location>
</feature>
<dbReference type="InterPro" id="IPR007197">
    <property type="entry name" value="rSAM"/>
</dbReference>
<evidence type="ECO:0000256" key="4">
    <source>
        <dbReference type="ARBA" id="ARBA00022679"/>
    </source>
</evidence>
<keyword evidence="3" id="KW-0004">4Fe-4S</keyword>
<keyword evidence="8" id="KW-0411">Iron-sulfur</keyword>
<evidence type="ECO:0000259" key="15">
    <source>
        <dbReference type="PROSITE" id="PS51449"/>
    </source>
</evidence>
<evidence type="ECO:0000313" key="18">
    <source>
        <dbReference type="Proteomes" id="UP000177876"/>
    </source>
</evidence>
<dbReference type="InterPro" id="IPR002792">
    <property type="entry name" value="TRAM_dom"/>
</dbReference>
<evidence type="ECO:0000256" key="3">
    <source>
        <dbReference type="ARBA" id="ARBA00022485"/>
    </source>
</evidence>
<accession>A0A1F2WGF5</accession>
<evidence type="ECO:0000259" key="16">
    <source>
        <dbReference type="PROSITE" id="PS51918"/>
    </source>
</evidence>
<dbReference type="InterPro" id="IPR058240">
    <property type="entry name" value="rSAM_sf"/>
</dbReference>
<dbReference type="GO" id="GO:0035597">
    <property type="term" value="F:tRNA-2-methylthio-N(6)-dimethylallyladenosine(37) synthase activity"/>
    <property type="evidence" value="ECO:0007669"/>
    <property type="project" value="UniProtKB-EC"/>
</dbReference>
<dbReference type="FunFam" id="3.40.50.12160:FF:000003">
    <property type="entry name" value="CDK5 regulatory subunit-associated protein 1"/>
    <property type="match status" value="1"/>
</dbReference>
<dbReference type="PANTHER" id="PTHR43020">
    <property type="entry name" value="CDK5 REGULATORY SUBUNIT-ASSOCIATED PROTEIN 1"/>
    <property type="match status" value="1"/>
</dbReference>
<evidence type="ECO:0000256" key="8">
    <source>
        <dbReference type="ARBA" id="ARBA00023014"/>
    </source>
</evidence>
<dbReference type="Proteomes" id="UP000177876">
    <property type="component" value="Unassembled WGS sequence"/>
</dbReference>
<keyword evidence="4 17" id="KW-0808">Transferase</keyword>
<comment type="function">
    <text evidence="2">Catalyzes the methylthiolation of N6-(dimethylallyl)adenosine (i(6)A), leading to the formation of 2-methylthio-N6-(dimethylallyl)adenosine (ms(2)i(6)A) at position 37 in tRNAs that read codons beginning with uridine.</text>
</comment>
<feature type="domain" description="MTTase N-terminal" evidence="15">
    <location>
        <begin position="1"/>
        <end position="105"/>
    </location>
</feature>
<dbReference type="PANTHER" id="PTHR43020:SF2">
    <property type="entry name" value="MITOCHONDRIAL TRNA METHYLTHIOTRANSFERASE CDK5RAP1"/>
    <property type="match status" value="1"/>
</dbReference>
<protein>
    <recommendedName>
        <fullName evidence="11">tRNA-2-methylthio-N(6)-dimethylallyladenosine synthase</fullName>
        <ecNumber evidence="9">2.8.4.3</ecNumber>
    </recommendedName>
    <alternativeName>
        <fullName evidence="13">(Dimethylallyl)adenosine tRNA methylthiotransferase MiaB</fullName>
    </alternativeName>
    <alternativeName>
        <fullName evidence="12">tRNA-i(6)A37 methylthiotransferase</fullName>
    </alternativeName>
</protein>
<evidence type="ECO:0000256" key="11">
    <source>
        <dbReference type="ARBA" id="ARBA00068570"/>
    </source>
</evidence>
<evidence type="ECO:0000256" key="1">
    <source>
        <dbReference type="ARBA" id="ARBA00001966"/>
    </source>
</evidence>
<evidence type="ECO:0000259" key="14">
    <source>
        <dbReference type="PROSITE" id="PS50926"/>
    </source>
</evidence>
<dbReference type="Pfam" id="PF01938">
    <property type="entry name" value="TRAM"/>
    <property type="match status" value="1"/>
</dbReference>
<dbReference type="NCBIfam" id="TIGR00089">
    <property type="entry name" value="MiaB/RimO family radical SAM methylthiotransferase"/>
    <property type="match status" value="1"/>
</dbReference>
<comment type="cofactor">
    <cofactor evidence="1">
        <name>[4Fe-4S] cluster</name>
        <dbReference type="ChEBI" id="CHEBI:49883"/>
    </cofactor>
</comment>
<dbReference type="SFLD" id="SFLDS00029">
    <property type="entry name" value="Radical_SAM"/>
    <property type="match status" value="1"/>
</dbReference>
<dbReference type="InterPro" id="IPR013848">
    <property type="entry name" value="Methylthiotransferase_N"/>
</dbReference>
<keyword evidence="5" id="KW-0949">S-adenosyl-L-methionine</keyword>
<evidence type="ECO:0000256" key="6">
    <source>
        <dbReference type="ARBA" id="ARBA00022723"/>
    </source>
</evidence>
<sequence>MNRHDAEQIAGALEGAGWSLAESEEEANSIILLTCCVRESAEQRLYGRLASLKSLKQARPVKIAVGGCLAQKVGERMLHEMPHVDLVFGTQQYPNIAVLLEAAENTQVCATNLEGLEFGAGTSFRREQFRAWITITHGCQNFCSYCIVPFVRGPEVSRTIEEVVDEVARHVSGGAREINLLGQNVNSYRLREDGETKFPRLLRILAERFPDTWVRFTTSHPRDLNQEIIGAIAESRTACEHIHLPLQAGSDRILAAMNRGYTAAEYVEKAQDLRRLVSDISLTTDLIVGFPGETEDDFAKTMEVVEACGFDSSFTFIYNSREGTAAARINNDIPGGVKQERLERLMQLTRKLTGVSLARELGREISVMVTGPSRKDPRRWSARSRNNRIVHFERQDADLTGRLAKVVITEAGSWSLKAELLEIID</sequence>
<evidence type="ECO:0000256" key="5">
    <source>
        <dbReference type="ARBA" id="ARBA00022691"/>
    </source>
</evidence>
<evidence type="ECO:0000256" key="9">
    <source>
        <dbReference type="ARBA" id="ARBA00033765"/>
    </source>
</evidence>
<dbReference type="SFLD" id="SFLDG01061">
    <property type="entry name" value="methylthiotransferase"/>
    <property type="match status" value="1"/>
</dbReference>
<organism evidence="17 18">
    <name type="scientific">Candidatus Solincola sediminis</name>
    <dbReference type="NCBI Taxonomy" id="1797199"/>
    <lineage>
        <taxon>Bacteria</taxon>
        <taxon>Bacillati</taxon>
        <taxon>Actinomycetota</taxon>
        <taxon>Candidatus Geothermincolia</taxon>
        <taxon>Candidatus Geothermincolales</taxon>
        <taxon>Candidatus Geothermincolaceae</taxon>
        <taxon>Candidatus Solincola</taxon>
    </lineage>
</organism>
<dbReference type="Gene3D" id="3.40.50.12160">
    <property type="entry name" value="Methylthiotransferase, N-terminal domain"/>
    <property type="match status" value="1"/>
</dbReference>
<proteinExistence type="predicted"/>
<dbReference type="Gene3D" id="3.80.30.20">
    <property type="entry name" value="tm_1862 like domain"/>
    <property type="match status" value="1"/>
</dbReference>
<dbReference type="FunFam" id="3.80.30.20:FF:000001">
    <property type="entry name" value="tRNA-2-methylthio-N(6)-dimethylallyladenosine synthase 2"/>
    <property type="match status" value="1"/>
</dbReference>
<dbReference type="EC" id="2.8.4.3" evidence="9"/>
<evidence type="ECO:0000256" key="2">
    <source>
        <dbReference type="ARBA" id="ARBA00003234"/>
    </source>
</evidence>
<dbReference type="STRING" id="1797197.A2Y75_04270"/>
<dbReference type="InterPro" id="IPR023404">
    <property type="entry name" value="rSAM_horseshoe"/>
</dbReference>
<dbReference type="InterPro" id="IPR006638">
    <property type="entry name" value="Elp3/MiaA/NifB-like_rSAM"/>
</dbReference>
<gene>
    <name evidence="17" type="ORF">A2Y75_04270</name>
</gene>
<dbReference type="AlphaFoldDB" id="A0A1F2WGF5"/>
<reference evidence="17 18" key="1">
    <citation type="journal article" date="2016" name="Nat. Commun.">
        <title>Thousands of microbial genomes shed light on interconnected biogeochemical processes in an aquifer system.</title>
        <authorList>
            <person name="Anantharaman K."/>
            <person name="Brown C.T."/>
            <person name="Hug L.A."/>
            <person name="Sharon I."/>
            <person name="Castelle C.J."/>
            <person name="Probst A.J."/>
            <person name="Thomas B.C."/>
            <person name="Singh A."/>
            <person name="Wilkins M.J."/>
            <person name="Karaoz U."/>
            <person name="Brodie E.L."/>
            <person name="Williams K.H."/>
            <person name="Hubbard S.S."/>
            <person name="Banfield J.F."/>
        </authorList>
    </citation>
    <scope>NUCLEOTIDE SEQUENCE [LARGE SCALE GENOMIC DNA]</scope>
</reference>
<dbReference type="InterPro" id="IPR005839">
    <property type="entry name" value="Methylthiotransferase"/>
</dbReference>
<name>A0A1F2WGF5_9ACTN</name>
<evidence type="ECO:0000256" key="12">
    <source>
        <dbReference type="ARBA" id="ARBA00080698"/>
    </source>
</evidence>
<dbReference type="Pfam" id="PF00919">
    <property type="entry name" value="UPF0004"/>
    <property type="match status" value="1"/>
</dbReference>
<evidence type="ECO:0000256" key="10">
    <source>
        <dbReference type="ARBA" id="ARBA00051425"/>
    </source>
</evidence>
<evidence type="ECO:0000313" key="17">
    <source>
        <dbReference type="EMBL" id="OFW55943.1"/>
    </source>
</evidence>
<dbReference type="GO" id="GO:0046872">
    <property type="term" value="F:metal ion binding"/>
    <property type="evidence" value="ECO:0007669"/>
    <property type="project" value="UniProtKB-KW"/>
</dbReference>
<dbReference type="Pfam" id="PF04055">
    <property type="entry name" value="Radical_SAM"/>
    <property type="match status" value="1"/>
</dbReference>
<dbReference type="GO" id="GO:0051539">
    <property type="term" value="F:4 iron, 4 sulfur cluster binding"/>
    <property type="evidence" value="ECO:0007669"/>
    <property type="project" value="UniProtKB-KW"/>
</dbReference>
<dbReference type="SUPFAM" id="SSF102114">
    <property type="entry name" value="Radical SAM enzymes"/>
    <property type="match status" value="1"/>
</dbReference>
<dbReference type="PROSITE" id="PS01278">
    <property type="entry name" value="MTTASE_RADICAL"/>
    <property type="match status" value="1"/>
</dbReference>
<keyword evidence="6" id="KW-0479">Metal-binding</keyword>
<evidence type="ECO:0000256" key="13">
    <source>
        <dbReference type="ARBA" id="ARBA00081141"/>
    </source>
</evidence>
<dbReference type="CDD" id="cd01335">
    <property type="entry name" value="Radical_SAM"/>
    <property type="match status" value="1"/>
</dbReference>
<dbReference type="SMART" id="SM00729">
    <property type="entry name" value="Elp3"/>
    <property type="match status" value="1"/>
</dbReference>
<keyword evidence="7" id="KW-0408">Iron</keyword>
<dbReference type="PROSITE" id="PS50926">
    <property type="entry name" value="TRAM"/>
    <property type="match status" value="1"/>
</dbReference>
<feature type="domain" description="TRAM" evidence="14">
    <location>
        <begin position="358"/>
        <end position="422"/>
    </location>
</feature>
<evidence type="ECO:0000256" key="7">
    <source>
        <dbReference type="ARBA" id="ARBA00023004"/>
    </source>
</evidence>
<dbReference type="GO" id="GO:0005829">
    <property type="term" value="C:cytosol"/>
    <property type="evidence" value="ECO:0007669"/>
    <property type="project" value="TreeGrafter"/>
</dbReference>
<dbReference type="PROSITE" id="PS51449">
    <property type="entry name" value="MTTASE_N"/>
    <property type="match status" value="1"/>
</dbReference>
<dbReference type="PROSITE" id="PS51918">
    <property type="entry name" value="RADICAL_SAM"/>
    <property type="match status" value="1"/>
</dbReference>